<dbReference type="EMBL" id="CP007268">
    <property type="protein sequence ID" value="AHK78001.1"/>
    <property type="molecule type" value="Genomic_DNA"/>
</dbReference>
<feature type="signal peptide" evidence="1">
    <location>
        <begin position="1"/>
        <end position="36"/>
    </location>
</feature>
<dbReference type="KEGG" id="hhc:M911_00960"/>
<keyword evidence="4" id="KW-1185">Reference proteome</keyword>
<gene>
    <name evidence="3" type="ORF">M911_00960</name>
</gene>
<dbReference type="Proteomes" id="UP000019442">
    <property type="component" value="Chromosome"/>
</dbReference>
<proteinExistence type="predicted"/>
<dbReference type="PATRIC" id="fig|1354791.3.peg.2804"/>
<dbReference type="Pfam" id="PF03413">
    <property type="entry name" value="PepSY"/>
    <property type="match status" value="1"/>
</dbReference>
<protein>
    <recommendedName>
        <fullName evidence="2">PepSY domain-containing protein</fullName>
    </recommendedName>
</protein>
<dbReference type="Gene3D" id="3.10.450.40">
    <property type="match status" value="1"/>
</dbReference>
<reference evidence="4" key="2">
    <citation type="submission" date="2014-02" db="EMBL/GenBank/DDBJ databases">
        <title>Draft Genome Sequence of extremely halophilic bacteria Halorhodospira halochloris.</title>
        <authorList>
            <person name="Singh K.S."/>
        </authorList>
    </citation>
    <scope>NUCLEOTIDE SEQUENCE [LARGE SCALE GENOMIC DNA]</scope>
    <source>
        <strain evidence="4">A</strain>
    </source>
</reference>
<evidence type="ECO:0000256" key="1">
    <source>
        <dbReference type="SAM" id="SignalP"/>
    </source>
</evidence>
<reference evidence="3 4" key="1">
    <citation type="journal article" date="2014" name="J Genomics">
        <title>Draft Genome Sequence of the Extremely Halophilic Phototrophic Purple Sulfur Bacterium Halorhodospira halochloris.</title>
        <authorList>
            <person name="Singh K.S."/>
            <person name="Kirksey J."/>
            <person name="Hoff W.D."/>
            <person name="Deole R."/>
        </authorList>
    </citation>
    <scope>NUCLEOTIDE SEQUENCE [LARGE SCALE GENOMIC DNA]</scope>
    <source>
        <strain evidence="3 4">A</strain>
    </source>
</reference>
<feature type="chain" id="PRO_5004910812" description="PepSY domain-containing protein" evidence="1">
    <location>
        <begin position="37"/>
        <end position="114"/>
    </location>
</feature>
<feature type="domain" description="PepSY" evidence="2">
    <location>
        <begin position="58"/>
        <end position="112"/>
    </location>
</feature>
<evidence type="ECO:0000313" key="4">
    <source>
        <dbReference type="Proteomes" id="UP000019442"/>
    </source>
</evidence>
<organism evidence="3 4">
    <name type="scientific">Ectothiorhodospira haloalkaliphila</name>
    <dbReference type="NCBI Taxonomy" id="421628"/>
    <lineage>
        <taxon>Bacteria</taxon>
        <taxon>Pseudomonadati</taxon>
        <taxon>Pseudomonadota</taxon>
        <taxon>Gammaproteobacteria</taxon>
        <taxon>Chromatiales</taxon>
        <taxon>Ectothiorhodospiraceae</taxon>
        <taxon>Ectothiorhodospira</taxon>
    </lineage>
</organism>
<sequence>MAMIHCIPHSLPGKVIPLLGMLCLCLCLAAWGAVHAGTGVTYPGAGAGHALQVAQNGPVTLDEAVAQVQEQTGGRVLSAETQEHEGRQVHRIRVLIEDQRVRHILVDAATGEWL</sequence>
<name>W8KR04_9GAMM</name>
<dbReference type="InterPro" id="IPR025711">
    <property type="entry name" value="PepSY"/>
</dbReference>
<keyword evidence="1" id="KW-0732">Signal</keyword>
<evidence type="ECO:0000259" key="2">
    <source>
        <dbReference type="Pfam" id="PF03413"/>
    </source>
</evidence>
<dbReference type="RefSeq" id="WP_025280314.1">
    <property type="nucleotide sequence ID" value="NZ_CP007268.1"/>
</dbReference>
<dbReference type="HOGENOM" id="CLU_2117594_0_0_6"/>
<dbReference type="AlphaFoldDB" id="W8KR04"/>
<accession>W8KR04</accession>
<evidence type="ECO:0000313" key="3">
    <source>
        <dbReference type="EMBL" id="AHK78001.1"/>
    </source>
</evidence>